<dbReference type="PANTHER" id="PTHR13710">
    <property type="entry name" value="DNA HELICASE RECQ FAMILY MEMBER"/>
    <property type="match status" value="1"/>
</dbReference>
<keyword evidence="12" id="KW-1185">Reference proteome</keyword>
<name>A8N5E8_COPC7</name>
<evidence type="ECO:0000313" key="12">
    <source>
        <dbReference type="Proteomes" id="UP000001861"/>
    </source>
</evidence>
<dbReference type="GO" id="GO:0005737">
    <property type="term" value="C:cytoplasm"/>
    <property type="evidence" value="ECO:0007669"/>
    <property type="project" value="TreeGrafter"/>
</dbReference>
<dbReference type="GeneID" id="6006531"/>
<evidence type="ECO:0000259" key="10">
    <source>
        <dbReference type="PROSITE" id="PS51194"/>
    </source>
</evidence>
<dbReference type="GO" id="GO:0005694">
    <property type="term" value="C:chromosome"/>
    <property type="evidence" value="ECO:0007669"/>
    <property type="project" value="TreeGrafter"/>
</dbReference>
<dbReference type="STRING" id="240176.A8N5E8"/>
<reference evidence="11 12" key="1">
    <citation type="journal article" date="2010" name="Proc. Natl. Acad. Sci. U.S.A.">
        <title>Insights into evolution of multicellular fungi from the assembled chromosomes of the mushroom Coprinopsis cinerea (Coprinus cinereus).</title>
        <authorList>
            <person name="Stajich J.E."/>
            <person name="Wilke S.K."/>
            <person name="Ahren D."/>
            <person name="Au C.H."/>
            <person name="Birren B.W."/>
            <person name="Borodovsky M."/>
            <person name="Burns C."/>
            <person name="Canback B."/>
            <person name="Casselton L.A."/>
            <person name="Cheng C.K."/>
            <person name="Deng J."/>
            <person name="Dietrich F.S."/>
            <person name="Fargo D.C."/>
            <person name="Farman M.L."/>
            <person name="Gathman A.C."/>
            <person name="Goldberg J."/>
            <person name="Guigo R."/>
            <person name="Hoegger P.J."/>
            <person name="Hooker J.B."/>
            <person name="Huggins A."/>
            <person name="James T.Y."/>
            <person name="Kamada T."/>
            <person name="Kilaru S."/>
            <person name="Kodira C."/>
            <person name="Kues U."/>
            <person name="Kupfer D."/>
            <person name="Kwan H.S."/>
            <person name="Lomsadze A."/>
            <person name="Li W."/>
            <person name="Lilly W.W."/>
            <person name="Ma L.J."/>
            <person name="Mackey A.J."/>
            <person name="Manning G."/>
            <person name="Martin F."/>
            <person name="Muraguchi H."/>
            <person name="Natvig D.O."/>
            <person name="Palmerini H."/>
            <person name="Ramesh M.A."/>
            <person name="Rehmeyer C.J."/>
            <person name="Roe B.A."/>
            <person name="Shenoy N."/>
            <person name="Stanke M."/>
            <person name="Ter-Hovhannisyan V."/>
            <person name="Tunlid A."/>
            <person name="Velagapudi R."/>
            <person name="Vision T.J."/>
            <person name="Zeng Q."/>
            <person name="Zolan M.E."/>
            <person name="Pukkila P.J."/>
        </authorList>
    </citation>
    <scope>NUCLEOTIDE SEQUENCE [LARGE SCALE GENOMIC DNA]</scope>
    <source>
        <strain evidence="12">Okayama-7 / 130 / ATCC MYA-4618 / FGSC 9003</strain>
    </source>
</reference>
<comment type="similarity">
    <text evidence="1">Belongs to the helicase family. RecQ subfamily.</text>
</comment>
<comment type="catalytic activity">
    <reaction evidence="6">
        <text>Couples ATP hydrolysis with the unwinding of duplex DNA by translocating in the 3'-5' direction.</text>
        <dbReference type="EC" id="5.6.2.4"/>
    </reaction>
</comment>
<dbReference type="InterPro" id="IPR001650">
    <property type="entry name" value="Helicase_C-like"/>
</dbReference>
<dbReference type="Pfam" id="PF00271">
    <property type="entry name" value="Helicase_C"/>
    <property type="match status" value="1"/>
</dbReference>
<keyword evidence="11" id="KW-0378">Hydrolase</keyword>
<dbReference type="PROSITE" id="PS51194">
    <property type="entry name" value="HELICASE_CTER"/>
    <property type="match status" value="1"/>
</dbReference>
<dbReference type="EMBL" id="AACS02000003">
    <property type="protein sequence ID" value="EAU91758.2"/>
    <property type="molecule type" value="Genomic_DNA"/>
</dbReference>
<keyword evidence="5" id="KW-0413">Isomerase</keyword>
<organism evidence="11 12">
    <name type="scientific">Coprinopsis cinerea (strain Okayama-7 / 130 / ATCC MYA-4618 / FGSC 9003)</name>
    <name type="common">Inky cap fungus</name>
    <name type="synonym">Hormographiella aspergillata</name>
    <dbReference type="NCBI Taxonomy" id="240176"/>
    <lineage>
        <taxon>Eukaryota</taxon>
        <taxon>Fungi</taxon>
        <taxon>Dikarya</taxon>
        <taxon>Basidiomycota</taxon>
        <taxon>Agaricomycotina</taxon>
        <taxon>Agaricomycetes</taxon>
        <taxon>Agaricomycetidae</taxon>
        <taxon>Agaricales</taxon>
        <taxon>Agaricineae</taxon>
        <taxon>Psathyrellaceae</taxon>
        <taxon>Coprinopsis</taxon>
    </lineage>
</organism>
<dbReference type="Pfam" id="PF00270">
    <property type="entry name" value="DEAD"/>
    <property type="match status" value="1"/>
</dbReference>
<evidence type="ECO:0000256" key="3">
    <source>
        <dbReference type="ARBA" id="ARBA00022840"/>
    </source>
</evidence>
<dbReference type="InterPro" id="IPR014001">
    <property type="entry name" value="Helicase_ATP-bd"/>
</dbReference>
<dbReference type="InterPro" id="IPR027417">
    <property type="entry name" value="P-loop_NTPase"/>
</dbReference>
<comment type="caution">
    <text evidence="11">The sequence shown here is derived from an EMBL/GenBank/DDBJ whole genome shotgun (WGS) entry which is preliminary data.</text>
</comment>
<dbReference type="PROSITE" id="PS51192">
    <property type="entry name" value="HELICASE_ATP_BIND_1"/>
    <property type="match status" value="1"/>
</dbReference>
<keyword evidence="11" id="KW-0347">Helicase</keyword>
<dbReference type="GO" id="GO:0003677">
    <property type="term" value="F:DNA binding"/>
    <property type="evidence" value="ECO:0007669"/>
    <property type="project" value="UniProtKB-KW"/>
</dbReference>
<feature type="domain" description="Helicase C-terminal" evidence="10">
    <location>
        <begin position="208"/>
        <end position="359"/>
    </location>
</feature>
<evidence type="ECO:0000256" key="5">
    <source>
        <dbReference type="ARBA" id="ARBA00023235"/>
    </source>
</evidence>
<dbReference type="OrthoDB" id="3260945at2759"/>
<dbReference type="HOGENOM" id="CLU_010294_2_0_1"/>
<proteinExistence type="inferred from homology"/>
<gene>
    <name evidence="11" type="ORF">CC1G_04526</name>
</gene>
<dbReference type="GO" id="GO:0000724">
    <property type="term" value="P:double-strand break repair via homologous recombination"/>
    <property type="evidence" value="ECO:0007669"/>
    <property type="project" value="TreeGrafter"/>
</dbReference>
<evidence type="ECO:0000256" key="7">
    <source>
        <dbReference type="ARBA" id="ARBA00034808"/>
    </source>
</evidence>
<dbReference type="eggNOG" id="KOG0351">
    <property type="taxonomic scope" value="Eukaryota"/>
</dbReference>
<protein>
    <recommendedName>
        <fullName evidence="7">DNA 3'-5' helicase</fullName>
        <ecNumber evidence="7">5.6.2.4</ecNumber>
    </recommendedName>
</protein>
<dbReference type="GO" id="GO:0043138">
    <property type="term" value="F:3'-5' DNA helicase activity"/>
    <property type="evidence" value="ECO:0007669"/>
    <property type="project" value="UniProtKB-EC"/>
</dbReference>
<feature type="region of interest" description="Disordered" evidence="8">
    <location>
        <begin position="488"/>
        <end position="508"/>
    </location>
</feature>
<dbReference type="AlphaFoldDB" id="A8N5E8"/>
<dbReference type="GO" id="GO:0005524">
    <property type="term" value="F:ATP binding"/>
    <property type="evidence" value="ECO:0007669"/>
    <property type="project" value="UniProtKB-KW"/>
</dbReference>
<sequence>MGKTATFFTPLLVYQYLGANPRPNVPSFCPPKPVVLVVTPLVELGNAHAEEMKLFGIRAVSVNSHTLAVAREEGRDLYKEIKHCQWSMVFLSAERLTSDEIGTILKDDTFRHNLVLLGIDEAHVLVPWSQEFRVAYRQMAQLRHRLPKHCAFAAVTATLTQKGLDDLCKELHLVPGSFHCLRTTIQRPNICTAVAELTHPITSTSFPDLKWLFQPGIKAVVYVASLDLQWRVASYGWRFYPLRRQHRAVRLWSSMTSASYNQTTLDLFAQDPETSVIVATVAFGMGMNVRNIQFSINLGVPESLESLVQQNGRAGRNLMMEAFGLTYVPQSILDSLRKDIAELNNDDASPQALYQRAIAFKRIRVPSPNTTKKPKEDPVDRLDVYLRGFLLAYLLGLCLECEKNISLGNPLYDPAVTCTAAQRTLPCGSCDIQWHVRLQRYLPPPPPPPPPPTVSTIPTVAVPSVPDTSTPNTSAPLLIQLDQLCAAPNPPPTSTSQPSEGATTGLPSKLTKSMLDNLKLWLDDFARKQWSQKDIPEARYAPFHSFETAVSGWAYLEDDGPLLFEQLTRLISVYESTKQSTHCCS</sequence>
<dbReference type="EC" id="5.6.2.4" evidence="7"/>
<dbReference type="InParanoid" id="A8N5E8"/>
<accession>A8N5E8</accession>
<evidence type="ECO:0000313" key="11">
    <source>
        <dbReference type="EMBL" id="EAU91758.2"/>
    </source>
</evidence>
<dbReference type="RefSeq" id="XP_001830093.2">
    <property type="nucleotide sequence ID" value="XM_001830041.2"/>
</dbReference>
<dbReference type="SUPFAM" id="SSF52540">
    <property type="entry name" value="P-loop containing nucleoside triphosphate hydrolases"/>
    <property type="match status" value="1"/>
</dbReference>
<dbReference type="Proteomes" id="UP000001861">
    <property type="component" value="Unassembled WGS sequence"/>
</dbReference>
<dbReference type="InterPro" id="IPR011545">
    <property type="entry name" value="DEAD/DEAH_box_helicase_dom"/>
</dbReference>
<dbReference type="GO" id="GO:0009378">
    <property type="term" value="F:four-way junction helicase activity"/>
    <property type="evidence" value="ECO:0007669"/>
    <property type="project" value="TreeGrafter"/>
</dbReference>
<evidence type="ECO:0000256" key="4">
    <source>
        <dbReference type="ARBA" id="ARBA00023125"/>
    </source>
</evidence>
<evidence type="ECO:0000259" key="9">
    <source>
        <dbReference type="PROSITE" id="PS51192"/>
    </source>
</evidence>
<evidence type="ECO:0000256" key="8">
    <source>
        <dbReference type="SAM" id="MobiDB-lite"/>
    </source>
</evidence>
<keyword evidence="3" id="KW-0067">ATP-binding</keyword>
<dbReference type="OMA" id="ATKSNIC"/>
<evidence type="ECO:0000256" key="2">
    <source>
        <dbReference type="ARBA" id="ARBA00022741"/>
    </source>
</evidence>
<evidence type="ECO:0000256" key="1">
    <source>
        <dbReference type="ARBA" id="ARBA00005446"/>
    </source>
</evidence>
<keyword evidence="4" id="KW-0238">DNA-binding</keyword>
<evidence type="ECO:0000256" key="6">
    <source>
        <dbReference type="ARBA" id="ARBA00034617"/>
    </source>
</evidence>
<keyword evidence="2" id="KW-0547">Nucleotide-binding</keyword>
<dbReference type="PANTHER" id="PTHR13710:SF105">
    <property type="entry name" value="ATP-DEPENDENT DNA HELICASE Q1"/>
    <property type="match status" value="1"/>
</dbReference>
<dbReference type="KEGG" id="cci:CC1G_04526"/>
<dbReference type="SMART" id="SM00490">
    <property type="entry name" value="HELICc"/>
    <property type="match status" value="1"/>
</dbReference>
<dbReference type="Gene3D" id="3.40.50.300">
    <property type="entry name" value="P-loop containing nucleotide triphosphate hydrolases"/>
    <property type="match status" value="2"/>
</dbReference>
<dbReference type="VEuPathDB" id="FungiDB:CC1G_04526"/>
<feature type="domain" description="Helicase ATP-binding" evidence="9">
    <location>
        <begin position="1"/>
        <end position="177"/>
    </location>
</feature>